<gene>
    <name evidence="1" type="ORF">Metus_1644</name>
</gene>
<dbReference type="InterPro" id="IPR036388">
    <property type="entry name" value="WH-like_DNA-bd_sf"/>
</dbReference>
<evidence type="ECO:0000313" key="1">
    <source>
        <dbReference type="EMBL" id="RWX72785.1"/>
    </source>
</evidence>
<reference evidence="1 2" key="1">
    <citation type="submission" date="2018-12" db="EMBL/GenBank/DDBJ databases">
        <title>The complete genome of the methanogenic archaea of the candidate phylum Verstraetearchaeota, obtained from the metagenome of underground thermal water.</title>
        <authorList>
            <person name="Kadnikov V.V."/>
            <person name="Mardanov A.V."/>
            <person name="Beletsky A.V."/>
            <person name="Karnachuk O.V."/>
            <person name="Ravin N.V."/>
        </authorList>
    </citation>
    <scope>NUCLEOTIDE SEQUENCE [LARGE SCALE GENOMIC DNA]</scope>
    <source>
        <strain evidence="1">Ch88</strain>
    </source>
</reference>
<organism evidence="1 2">
    <name type="scientific">Methanosuratincola subterraneus</name>
    <dbReference type="NCBI Taxonomy" id="2593994"/>
    <lineage>
        <taxon>Archaea</taxon>
        <taxon>Thermoproteota</taxon>
        <taxon>Methanosuratincolia</taxon>
        <taxon>Candidatus Methanomethylicales</taxon>
        <taxon>Candidatus Methanomethylicaceae</taxon>
        <taxon>Candidatus Methanosuratincola (ex Vanwonterghem et al. 2016)</taxon>
    </lineage>
</organism>
<dbReference type="Gene3D" id="1.10.10.10">
    <property type="entry name" value="Winged helix-like DNA-binding domain superfamily/Winged helix DNA-binding domain"/>
    <property type="match status" value="1"/>
</dbReference>
<proteinExistence type="predicted"/>
<comment type="caution">
    <text evidence="1">The sequence shown here is derived from an EMBL/GenBank/DDBJ whole genome shotgun (WGS) entry which is preliminary data.</text>
</comment>
<dbReference type="Proteomes" id="UP000288215">
    <property type="component" value="Unassembled WGS sequence"/>
</dbReference>
<dbReference type="SUPFAM" id="SSF46785">
    <property type="entry name" value="Winged helix' DNA-binding domain"/>
    <property type="match status" value="1"/>
</dbReference>
<protein>
    <submittedName>
        <fullName evidence="1">Uncharacterized protein</fullName>
    </submittedName>
</protein>
<dbReference type="InterPro" id="IPR036390">
    <property type="entry name" value="WH_DNA-bd_sf"/>
</dbReference>
<evidence type="ECO:0000313" key="2">
    <source>
        <dbReference type="Proteomes" id="UP000288215"/>
    </source>
</evidence>
<accession>A0A444L5D5</accession>
<dbReference type="EMBL" id="RXGA01000004">
    <property type="protein sequence ID" value="RWX72785.1"/>
    <property type="molecule type" value="Genomic_DNA"/>
</dbReference>
<dbReference type="AlphaFoldDB" id="A0A444L5D5"/>
<name>A0A444L5D5_METS7</name>
<sequence>MEGKIPKEVSATILLTVYRSGELTMTELHEKTKFSTITVLNHVNALLAAGLLEEERVGNFPKKRVLKTSQEGKRIASLLNLADLSGHGSGDLIEMGAKAGRVAAYQEGIASLRRAKATKEWLVAELFLKGIGGLAGGIAAAAKGIPDALSVERDALKEWAKRLEAHYAEGQRRLGTEDLNGCISIVSKALAEFAGASKVFSDAIQKLKEMKLEELANYLEFLAPKQTQKE</sequence>